<organism evidence="6 7">
    <name type="scientific">Phytohabitans aurantiacus</name>
    <dbReference type="NCBI Taxonomy" id="3016789"/>
    <lineage>
        <taxon>Bacteria</taxon>
        <taxon>Bacillati</taxon>
        <taxon>Actinomycetota</taxon>
        <taxon>Actinomycetes</taxon>
        <taxon>Micromonosporales</taxon>
        <taxon>Micromonosporaceae</taxon>
    </lineage>
</organism>
<evidence type="ECO:0000313" key="7">
    <source>
        <dbReference type="Proteomes" id="UP001144280"/>
    </source>
</evidence>
<dbReference type="SMART" id="SM00382">
    <property type="entry name" value="AAA"/>
    <property type="match status" value="1"/>
</dbReference>
<keyword evidence="7" id="KW-1185">Reference proteome</keyword>
<dbReference type="PRINTS" id="PR00819">
    <property type="entry name" value="CBXCFQXSUPER"/>
</dbReference>
<comment type="caution">
    <text evidence="6">The sequence shown here is derived from an EMBL/GenBank/DDBJ whole genome shotgun (WGS) entry which is preliminary data.</text>
</comment>
<evidence type="ECO:0000313" key="6">
    <source>
        <dbReference type="EMBL" id="GLH96660.1"/>
    </source>
</evidence>
<dbReference type="SUPFAM" id="SSF52540">
    <property type="entry name" value="P-loop containing nucleoside triphosphate hydrolases"/>
    <property type="match status" value="1"/>
</dbReference>
<dbReference type="InterPro" id="IPR000641">
    <property type="entry name" value="CbxX/CfxQ"/>
</dbReference>
<feature type="region of interest" description="Disordered" evidence="4">
    <location>
        <begin position="825"/>
        <end position="846"/>
    </location>
</feature>
<dbReference type="Pfam" id="PF00004">
    <property type="entry name" value="AAA"/>
    <property type="match status" value="1"/>
</dbReference>
<dbReference type="InterPro" id="IPR003593">
    <property type="entry name" value="AAA+_ATPase"/>
</dbReference>
<dbReference type="InterPro" id="IPR006626">
    <property type="entry name" value="PbH1"/>
</dbReference>
<evidence type="ECO:0000256" key="4">
    <source>
        <dbReference type="SAM" id="MobiDB-lite"/>
    </source>
</evidence>
<dbReference type="Pfam" id="PF13229">
    <property type="entry name" value="Beta_helix"/>
    <property type="match status" value="2"/>
</dbReference>
<dbReference type="InterPro" id="IPR003959">
    <property type="entry name" value="ATPase_AAA_core"/>
</dbReference>
<evidence type="ECO:0000256" key="1">
    <source>
        <dbReference type="ARBA" id="ARBA00010378"/>
    </source>
</evidence>
<dbReference type="PANTHER" id="PTHR43392:SF2">
    <property type="entry name" value="AAA-TYPE ATPASE FAMILY PROTEIN _ ANKYRIN REPEAT FAMILY PROTEIN"/>
    <property type="match status" value="1"/>
</dbReference>
<comment type="similarity">
    <text evidence="1">Belongs to the CbxX/CfxQ family.</text>
</comment>
<dbReference type="InterPro" id="IPR011050">
    <property type="entry name" value="Pectin_lyase_fold/virulence"/>
</dbReference>
<dbReference type="Gene3D" id="3.40.50.300">
    <property type="entry name" value="P-loop containing nucleotide triphosphate hydrolases"/>
    <property type="match status" value="1"/>
</dbReference>
<dbReference type="PANTHER" id="PTHR43392">
    <property type="entry name" value="AAA-TYPE ATPASE FAMILY PROTEIN / ANKYRIN REPEAT FAMILY PROTEIN"/>
    <property type="match status" value="1"/>
</dbReference>
<keyword evidence="2" id="KW-0547">Nucleotide-binding</keyword>
<feature type="domain" description="AAA+ ATPase" evidence="5">
    <location>
        <begin position="620"/>
        <end position="759"/>
    </location>
</feature>
<dbReference type="InterPro" id="IPR041627">
    <property type="entry name" value="AAA_lid_6"/>
</dbReference>
<dbReference type="InterPro" id="IPR012334">
    <property type="entry name" value="Pectin_lyas_fold"/>
</dbReference>
<accession>A0ABQ5QTL8</accession>
<dbReference type="InterPro" id="IPR050773">
    <property type="entry name" value="CbxX/CfxQ_RuBisCO_ESX"/>
</dbReference>
<dbReference type="RefSeq" id="WP_281893916.1">
    <property type="nucleotide sequence ID" value="NZ_BSDI01000007.1"/>
</dbReference>
<dbReference type="SMART" id="SM00710">
    <property type="entry name" value="PbH1"/>
    <property type="match status" value="10"/>
</dbReference>
<proteinExistence type="inferred from homology"/>
<dbReference type="EMBL" id="BSDI01000007">
    <property type="protein sequence ID" value="GLH96660.1"/>
    <property type="molecule type" value="Genomic_DNA"/>
</dbReference>
<dbReference type="InterPro" id="IPR027417">
    <property type="entry name" value="P-loop_NTPase"/>
</dbReference>
<dbReference type="Gene3D" id="2.160.20.10">
    <property type="entry name" value="Single-stranded right-handed beta-helix, Pectin lyase-like"/>
    <property type="match status" value="2"/>
</dbReference>
<dbReference type="SUPFAM" id="SSF51126">
    <property type="entry name" value="Pectin lyase-like"/>
    <property type="match status" value="2"/>
</dbReference>
<evidence type="ECO:0000256" key="3">
    <source>
        <dbReference type="ARBA" id="ARBA00022840"/>
    </source>
</evidence>
<dbReference type="Proteomes" id="UP001144280">
    <property type="component" value="Unassembled WGS sequence"/>
</dbReference>
<gene>
    <name evidence="6" type="ORF">Pa4123_19340</name>
</gene>
<dbReference type="CDD" id="cd00009">
    <property type="entry name" value="AAA"/>
    <property type="match status" value="1"/>
</dbReference>
<reference evidence="6" key="1">
    <citation type="submission" date="2022-12" db="EMBL/GenBank/DDBJ databases">
        <title>New Phytohabitans aurantiacus sp. RD004123 nov., an actinomycete isolated from soil.</title>
        <authorList>
            <person name="Triningsih D.W."/>
            <person name="Harunari E."/>
            <person name="Igarashi Y."/>
        </authorList>
    </citation>
    <scope>NUCLEOTIDE SEQUENCE</scope>
    <source>
        <strain evidence="6">RD004123</strain>
    </source>
</reference>
<keyword evidence="3" id="KW-0067">ATP-binding</keyword>
<evidence type="ECO:0000256" key="2">
    <source>
        <dbReference type="ARBA" id="ARBA00022741"/>
    </source>
</evidence>
<feature type="compositionally biased region" description="Basic and acidic residues" evidence="4">
    <location>
        <begin position="835"/>
        <end position="846"/>
    </location>
</feature>
<dbReference type="InterPro" id="IPR039448">
    <property type="entry name" value="Beta_helix"/>
</dbReference>
<dbReference type="Gene3D" id="1.10.8.60">
    <property type="match status" value="1"/>
</dbReference>
<protein>
    <submittedName>
        <fullName evidence="6">Sporulation protein</fullName>
    </submittedName>
</protein>
<sequence>MAWLRGKAQDSAGPRVLQVDGRRYSTVEAALRAARDGDVIEIAGGTYIEELVVDKAVELRPIEGTGTVGLAHNDGPLTLRANATVRSIMIAVGDDGWGSALVIDGAAPFLEDCLIGAGSAPAIKVTGGAVPTLRECRVEGSRNALAVEGAAGLFERCEFVESRFTTIEVSAGATPELVGCTVAKSQFAGVAVSGANSVVTLRDCLIDETEFYAVQVEEGGRAVVTGTTMRNNENGGLQVSGRGASAELVNCTVSGTDGTGVDVNARATATVTDCVITGVDSGVSVTGKEATATVTRLRVEDVRYDAVRSSDRARVTVSGATILRGGGQLSVSDRAFLTAEDVTVESPESSGLYVSGGEGRFTRCRVTGSGSGPAGVWIEGGHSFIDQCEVSGSHGAGFYIDDTPSETALTACVAHHNGAAGFELYGDATLTACASYANGEPDDVGIQEGAPVSSDVAATAAAEAAAADSPPFDAMVDNLEDSLWTVRGIVDAKRDDELSDPDAQATADRLLSELDDRITVLRELADTVPGKPLTDPADKEKALAVVAELRVRQEALDDLLAGRPIAAPPDAAEPATVDELLGELERLIGLAAVKAEVRTLIDIIVVGQRRTAAGLKTPPLSRHLVFTGNPGTGKTTVARLYGRILTALGLLAKGHLVEVARVDLVAEHVGGTAVKTKAAFDKARGGVLFIDEAYALSPEDSGRDFGREAIDTLVKLMEDHRDEVVVIAAGYTGEMARFTAVNPGLRSRFGQVIEFPDYSPQELVRITEAQAAAHDYTLPDDTLAELLDYYSAMSRGPGFGNGRMARRTFEIMVAEHANRLAREAAPTAEDLTTLRPEDLPDEWTDR</sequence>
<dbReference type="Pfam" id="PF17866">
    <property type="entry name" value="AAA_lid_6"/>
    <property type="match status" value="1"/>
</dbReference>
<evidence type="ECO:0000259" key="5">
    <source>
        <dbReference type="SMART" id="SM00382"/>
    </source>
</evidence>
<name>A0ABQ5QTL8_9ACTN</name>